<evidence type="ECO:0000313" key="4">
    <source>
        <dbReference type="EMBL" id="CAB4169927.1"/>
    </source>
</evidence>
<proteinExistence type="predicted"/>
<dbReference type="EMBL" id="LR797037">
    <property type="protein sequence ID" value="CAB4183128.1"/>
    <property type="molecule type" value="Genomic_DNA"/>
</dbReference>
<evidence type="ECO:0000313" key="5">
    <source>
        <dbReference type="EMBL" id="CAB4183128.1"/>
    </source>
</evidence>
<evidence type="ECO:0000256" key="2">
    <source>
        <dbReference type="ARBA" id="ARBA00022844"/>
    </source>
</evidence>
<evidence type="ECO:0000256" key="1">
    <source>
        <dbReference type="ARBA" id="ARBA00004328"/>
    </source>
</evidence>
<dbReference type="InterPro" id="IPR012334">
    <property type="entry name" value="Pectin_lyas_fold"/>
</dbReference>
<comment type="subcellular location">
    <subcellularLocation>
        <location evidence="1">Virion</location>
    </subcellularLocation>
</comment>
<gene>
    <name evidence="5" type="ORF">UFOVP1079_57</name>
    <name evidence="6" type="ORF">UFOVP1320_4</name>
    <name evidence="7" type="ORF">UFOVP1431_51</name>
    <name evidence="8" type="ORF">UFOVP1527_52</name>
    <name evidence="3" type="ORF">UFOVP548_19</name>
    <name evidence="4" type="ORF">UFOVP904_19</name>
</gene>
<dbReference type="Gene3D" id="2.160.20.10">
    <property type="entry name" value="Single-stranded right-handed beta-helix, Pectin lyase-like"/>
    <property type="match status" value="1"/>
</dbReference>
<dbReference type="EMBL" id="LR798373">
    <property type="protein sequence ID" value="CAB5227533.1"/>
    <property type="molecule type" value="Genomic_DNA"/>
</dbReference>
<accession>A0A6J5PFQ1</accession>
<reference evidence="4" key="1">
    <citation type="submission" date="2020-05" db="EMBL/GenBank/DDBJ databases">
        <authorList>
            <person name="Chiriac C."/>
            <person name="Salcher M."/>
            <person name="Ghai R."/>
            <person name="Kavagutti S V."/>
        </authorList>
    </citation>
    <scope>NUCLEOTIDE SEQUENCE</scope>
</reference>
<organism evidence="4">
    <name type="scientific">uncultured Caudovirales phage</name>
    <dbReference type="NCBI Taxonomy" id="2100421"/>
    <lineage>
        <taxon>Viruses</taxon>
        <taxon>Duplodnaviria</taxon>
        <taxon>Heunggongvirae</taxon>
        <taxon>Uroviricota</taxon>
        <taxon>Caudoviricetes</taxon>
        <taxon>Peduoviridae</taxon>
        <taxon>Maltschvirus</taxon>
        <taxon>Maltschvirus maltsch</taxon>
    </lineage>
</organism>
<dbReference type="EMBL" id="LR796520">
    <property type="protein sequence ID" value="CAB4149534.1"/>
    <property type="molecule type" value="Genomic_DNA"/>
</dbReference>
<evidence type="ECO:0000313" key="6">
    <source>
        <dbReference type="EMBL" id="CAB4197283.1"/>
    </source>
</evidence>
<keyword evidence="2" id="KW-0946">Virion</keyword>
<name>A0A6J5PFQ1_9CAUD</name>
<dbReference type="GO" id="GO:0051701">
    <property type="term" value="P:biological process involved in interaction with host"/>
    <property type="evidence" value="ECO:0007669"/>
    <property type="project" value="UniProtKB-ARBA"/>
</dbReference>
<dbReference type="EMBL" id="LR797378">
    <property type="protein sequence ID" value="CAB4211843.1"/>
    <property type="molecule type" value="Genomic_DNA"/>
</dbReference>
<sequence length="580" mass="59491">MSESKTFASGTLINSGWLNAVDATTFEALGDGSLNPPTTPAQVRTNLSVPSNATLAASSGSSLVGFIQSGTGAVAETVQTKLRQTISPQDFGAVNDGTTVDRTAINAAVVASDRIYAPTETAYLASKVGDTGTIALGTKTILDSGYYKDTGNVAEFITIPASSTQVTLRDVKITAGTGIALHQNLTNSVDTIIYGPRVDSGGYAILSNENSDGSDGFVVLGGVAASSGADAVNFNHPGTAGSLATNYNYSAIGMLLSSGNFAYSISGTLGWAAIGNHIRTSTLEAFHIEHSQRRGIIGFNTVKAAVANGVQLLPPLTADPAADPVVVMGNSITHTGVPSTTIGINVVTNTQVPGYLVNNLIVGNVLRDFGVGISHATSTQLVDNNVVILNSSAGTGLQASRQSYMAGTNAVQEFIPGTHVAVEIGAASTVGSVIINGLRANEYVLPAAVPPTILTHSDGRGTGGKCYGFFFKISGSHAGGGTANINLFQCGANARMRGNLSVSLDNNVTGLFYSAAVHWDGTTLTVGSTLAENEIEQYAGTFSAGIFNASAGLIRFNFNSTSALTAVTFVVDFSGIFFQV</sequence>
<evidence type="ECO:0000313" key="8">
    <source>
        <dbReference type="EMBL" id="CAB5227533.1"/>
    </source>
</evidence>
<protein>
    <submittedName>
        <fullName evidence="4">Uncharacterized protein</fullName>
    </submittedName>
</protein>
<dbReference type="GO" id="GO:0044423">
    <property type="term" value="C:virion component"/>
    <property type="evidence" value="ECO:0007669"/>
    <property type="project" value="UniProtKB-KW"/>
</dbReference>
<dbReference type="GO" id="GO:0019058">
    <property type="term" value="P:viral life cycle"/>
    <property type="evidence" value="ECO:0007669"/>
    <property type="project" value="UniProtKB-ARBA"/>
</dbReference>
<dbReference type="EMBL" id="LR797269">
    <property type="protein sequence ID" value="CAB4197283.1"/>
    <property type="molecule type" value="Genomic_DNA"/>
</dbReference>
<evidence type="ECO:0000313" key="7">
    <source>
        <dbReference type="EMBL" id="CAB4211843.1"/>
    </source>
</evidence>
<evidence type="ECO:0000313" key="3">
    <source>
        <dbReference type="EMBL" id="CAB4149534.1"/>
    </source>
</evidence>
<dbReference type="EMBL" id="LR796851">
    <property type="protein sequence ID" value="CAB4169927.1"/>
    <property type="molecule type" value="Genomic_DNA"/>
</dbReference>